<evidence type="ECO:0000313" key="1">
    <source>
        <dbReference type="EMBL" id="KIJ26333.1"/>
    </source>
</evidence>
<evidence type="ECO:0000313" key="2">
    <source>
        <dbReference type="Proteomes" id="UP000054279"/>
    </source>
</evidence>
<reference evidence="1 2" key="1">
    <citation type="submission" date="2014-06" db="EMBL/GenBank/DDBJ databases">
        <title>Evolutionary Origins and Diversification of the Mycorrhizal Mutualists.</title>
        <authorList>
            <consortium name="DOE Joint Genome Institute"/>
            <consortium name="Mycorrhizal Genomics Consortium"/>
            <person name="Kohler A."/>
            <person name="Kuo A."/>
            <person name="Nagy L.G."/>
            <person name="Floudas D."/>
            <person name="Copeland A."/>
            <person name="Barry K.W."/>
            <person name="Cichocki N."/>
            <person name="Veneault-Fourrey C."/>
            <person name="LaButti K."/>
            <person name="Lindquist E.A."/>
            <person name="Lipzen A."/>
            <person name="Lundell T."/>
            <person name="Morin E."/>
            <person name="Murat C."/>
            <person name="Riley R."/>
            <person name="Ohm R."/>
            <person name="Sun H."/>
            <person name="Tunlid A."/>
            <person name="Henrissat B."/>
            <person name="Grigoriev I.V."/>
            <person name="Hibbett D.S."/>
            <person name="Martin F."/>
        </authorList>
    </citation>
    <scope>NUCLEOTIDE SEQUENCE [LARGE SCALE GENOMIC DNA]</scope>
    <source>
        <strain evidence="1 2">SS14</strain>
    </source>
</reference>
<dbReference type="AlphaFoldDB" id="A0A0C9TB48"/>
<accession>A0A0C9TB48</accession>
<dbReference type="HOGENOM" id="CLU_2307846_0_0_1"/>
<dbReference type="Proteomes" id="UP000054279">
    <property type="component" value="Unassembled WGS sequence"/>
</dbReference>
<organism evidence="1 2">
    <name type="scientific">Sphaerobolus stellatus (strain SS14)</name>
    <dbReference type="NCBI Taxonomy" id="990650"/>
    <lineage>
        <taxon>Eukaryota</taxon>
        <taxon>Fungi</taxon>
        <taxon>Dikarya</taxon>
        <taxon>Basidiomycota</taxon>
        <taxon>Agaricomycotina</taxon>
        <taxon>Agaricomycetes</taxon>
        <taxon>Phallomycetidae</taxon>
        <taxon>Geastrales</taxon>
        <taxon>Sphaerobolaceae</taxon>
        <taxon>Sphaerobolus</taxon>
    </lineage>
</organism>
<protein>
    <submittedName>
        <fullName evidence="1">Uncharacterized protein</fullName>
    </submittedName>
</protein>
<keyword evidence="2" id="KW-1185">Reference proteome</keyword>
<sequence>MPIWPVMSNLCDEAFFNTLSWATREGRIFLRVGDEGKPAPLEFVGRIRQDKGLYLSTLGRRFPGDPLESSAAMALLSPPPLPTSPSNYYCGTLHSIAYSI</sequence>
<gene>
    <name evidence="1" type="ORF">M422DRAFT_272621</name>
</gene>
<name>A0A0C9TB48_SPHS4</name>
<dbReference type="EMBL" id="KN837374">
    <property type="protein sequence ID" value="KIJ26333.1"/>
    <property type="molecule type" value="Genomic_DNA"/>
</dbReference>
<proteinExistence type="predicted"/>